<gene>
    <name evidence="8" type="ORF">GRFL_0914</name>
</gene>
<feature type="domain" description="Peptidase M16 C-terminal" evidence="7">
    <location>
        <begin position="209"/>
        <end position="394"/>
    </location>
</feature>
<dbReference type="RefSeq" id="WP_083643497.1">
    <property type="nucleotide sequence ID" value="NZ_AMRU01000018.1"/>
</dbReference>
<sequence>MKLYIKLILALFISSHILGQEKLLTESKVQLDESIRQGKLKNGMNYFIKNLPASNNKLAMRLYVKVGRYQQQQDEFEFIHFLEHMAFKKTNNFPDGIFQYLEENENLNLSKYAVNGHTGINHTEYVFDGNSDDFNSIKTGLMWFKDIVDGLALEAEEIETEKGVIIQETIMRSGDNFPKFYNDLKLQRIFYPCVTDGSNFLGKIRGIKTQAIRNFYTKWYQPKDMAIVLVGNIPDIERVEKKIRSVFSETENNSHQVQKNNCDSLFLKRPPQFKTFVKETDERLNSDSQINILYRSTKRSIKRSNLEAQWKMQFELFLMILNQRITENNRNYHNFFNALCNHTENANRFPDALEIKLSVEQGKERMALEDVFADIGQLIRYGVSEAYFEKAKNEFSKNLQDKDLSDSKFWLMGIQDYFIDDIPFNKNQIQIVQNWLADYDLHSFNRFIKELELGVPDDIAVMISTNDPVHKFQEDEIRTLIYESYKNPVGPYVVPKTPESLMSDQAKRNLQEKGILYMNSGRKNIQEFRLANNIRIILSSFKSTPGSLQNSIYIHGYKKLGASSLKPEDYFSAVSAPDLIKNGGIGDLDKFEFQRYAEGNSLVWQLIQPYISNLESGITISGSEKDFEKMLQTIFLLLTKPIKNEKVFNDWLKDESKKLNNAIANINDSYMRSSIERLTGNYTLRGDMVERLQGLDKVSYEKSYDIFSNILGNANGYTFIITGDFSSSNLIPLINKYLGNIPKIDNNQSSFENLNKSPKLPKGPVKVELPVQEAKTNNKQYAVKFISPGNKNNWKEHIRVKALGFVIYNELYKLRFEKDLSIYSVSSGGQFDFNTNQYIIGPNLDVIPEDYEKIKKEFFKIVEMLKTDLITEEALSQSLRILQSFTDEKLRAGNNLAKSQKIYDHYYYDLDWVDNRELVEFIKTIKPEDIKLSARKYLKDENLWEFVQKNNTGKLEN</sequence>
<dbReference type="Gene3D" id="3.30.830.10">
    <property type="entry name" value="Metalloenzyme, LuxS/M16 peptidase-like"/>
    <property type="match status" value="3"/>
</dbReference>
<reference evidence="8 9" key="1">
    <citation type="submission" date="2016-07" db="EMBL/GenBank/DDBJ databases">
        <title>Multi-omics approach to identify versatile polysaccharide utilization systems of a marine flavobacterium Gramella flava.</title>
        <authorList>
            <person name="Tang K."/>
        </authorList>
    </citation>
    <scope>NUCLEOTIDE SEQUENCE [LARGE SCALE GENOMIC DNA]</scope>
    <source>
        <strain evidence="8 9">JLT2011</strain>
    </source>
</reference>
<evidence type="ECO:0000256" key="5">
    <source>
        <dbReference type="ARBA" id="ARBA00023049"/>
    </source>
</evidence>
<dbReference type="PANTHER" id="PTHR43690:SF17">
    <property type="entry name" value="PROTEIN YHJJ"/>
    <property type="match status" value="1"/>
</dbReference>
<keyword evidence="5" id="KW-0482">Metalloprotease</keyword>
<organism evidence="8 9">
    <name type="scientific">Christiangramia flava JLT2011</name>
    <dbReference type="NCBI Taxonomy" id="1229726"/>
    <lineage>
        <taxon>Bacteria</taxon>
        <taxon>Pseudomonadati</taxon>
        <taxon>Bacteroidota</taxon>
        <taxon>Flavobacteriia</taxon>
        <taxon>Flavobacteriales</taxon>
        <taxon>Flavobacteriaceae</taxon>
        <taxon>Christiangramia</taxon>
    </lineage>
</organism>
<dbReference type="STRING" id="1229726.GRFL_0914"/>
<dbReference type="InterPro" id="IPR011249">
    <property type="entry name" value="Metalloenz_LuxS/M16"/>
</dbReference>
<dbReference type="SUPFAM" id="SSF63411">
    <property type="entry name" value="LuxS/MPP-like metallohydrolase"/>
    <property type="match status" value="3"/>
</dbReference>
<keyword evidence="3" id="KW-0378">Hydrolase</keyword>
<name>A0A1L7I1Y7_9FLAO</name>
<accession>A0A1L7I1Y7</accession>
<evidence type="ECO:0000259" key="6">
    <source>
        <dbReference type="Pfam" id="PF00675"/>
    </source>
</evidence>
<dbReference type="PANTHER" id="PTHR43690">
    <property type="entry name" value="NARDILYSIN"/>
    <property type="match status" value="1"/>
</dbReference>
<proteinExistence type="inferred from homology"/>
<dbReference type="Pfam" id="PF00675">
    <property type="entry name" value="Peptidase_M16"/>
    <property type="match status" value="1"/>
</dbReference>
<dbReference type="InterPro" id="IPR011765">
    <property type="entry name" value="Pept_M16_N"/>
</dbReference>
<dbReference type="AlphaFoldDB" id="A0A1L7I1Y7"/>
<dbReference type="Pfam" id="PF05193">
    <property type="entry name" value="Peptidase_M16_C"/>
    <property type="match status" value="2"/>
</dbReference>
<keyword evidence="2" id="KW-0645">Protease</keyword>
<dbReference type="EMBL" id="CP016359">
    <property type="protein sequence ID" value="APU67638.1"/>
    <property type="molecule type" value="Genomic_DNA"/>
</dbReference>
<evidence type="ECO:0000259" key="7">
    <source>
        <dbReference type="Pfam" id="PF05193"/>
    </source>
</evidence>
<dbReference type="OrthoDB" id="9811314at2"/>
<protein>
    <submittedName>
        <fullName evidence="8">Peptidase, M16 family</fullName>
    </submittedName>
</protein>
<feature type="domain" description="Peptidase M16 N-terminal" evidence="6">
    <location>
        <begin position="56"/>
        <end position="168"/>
    </location>
</feature>
<dbReference type="InterPro" id="IPR007863">
    <property type="entry name" value="Peptidase_M16_C"/>
</dbReference>
<comment type="similarity">
    <text evidence="1">Belongs to the peptidase M16 family.</text>
</comment>
<evidence type="ECO:0000256" key="3">
    <source>
        <dbReference type="ARBA" id="ARBA00022801"/>
    </source>
</evidence>
<dbReference type="Proteomes" id="UP000186230">
    <property type="component" value="Chromosome"/>
</dbReference>
<dbReference type="InterPro" id="IPR050626">
    <property type="entry name" value="Peptidase_M16"/>
</dbReference>
<dbReference type="GO" id="GO:0008237">
    <property type="term" value="F:metallopeptidase activity"/>
    <property type="evidence" value="ECO:0007669"/>
    <property type="project" value="UniProtKB-KW"/>
</dbReference>
<evidence type="ECO:0000256" key="1">
    <source>
        <dbReference type="ARBA" id="ARBA00007261"/>
    </source>
</evidence>
<evidence type="ECO:0000256" key="2">
    <source>
        <dbReference type="ARBA" id="ARBA00022670"/>
    </source>
</evidence>
<dbReference type="GO" id="GO:0046872">
    <property type="term" value="F:metal ion binding"/>
    <property type="evidence" value="ECO:0007669"/>
    <property type="project" value="InterPro"/>
</dbReference>
<feature type="domain" description="Peptidase M16 C-terminal" evidence="7">
    <location>
        <begin position="716"/>
        <end position="880"/>
    </location>
</feature>
<evidence type="ECO:0000313" key="9">
    <source>
        <dbReference type="Proteomes" id="UP000186230"/>
    </source>
</evidence>
<evidence type="ECO:0000256" key="4">
    <source>
        <dbReference type="ARBA" id="ARBA00022833"/>
    </source>
</evidence>
<keyword evidence="9" id="KW-1185">Reference proteome</keyword>
<evidence type="ECO:0000313" key="8">
    <source>
        <dbReference type="EMBL" id="APU67638.1"/>
    </source>
</evidence>
<dbReference type="GO" id="GO:0006508">
    <property type="term" value="P:proteolysis"/>
    <property type="evidence" value="ECO:0007669"/>
    <property type="project" value="UniProtKB-KW"/>
</dbReference>
<dbReference type="KEGG" id="gfl:GRFL_0914"/>
<keyword evidence="4" id="KW-0862">Zinc</keyword>